<dbReference type="EMBL" id="PHNF01000001">
    <property type="protein sequence ID" value="PPE06511.1"/>
    <property type="molecule type" value="Genomic_DNA"/>
</dbReference>
<name>A0A2S5RGU0_9MOLU</name>
<keyword evidence="3" id="KW-1185">Reference proteome</keyword>
<comment type="caution">
    <text evidence="2">The sequence shown here is derived from an EMBL/GenBank/DDBJ whole genome shotgun (WGS) entry which is preliminary data.</text>
</comment>
<dbReference type="RefSeq" id="WP_104207724.1">
    <property type="nucleotide sequence ID" value="NZ_PHNF01000001.1"/>
</dbReference>
<organism evidence="2 3">
    <name type="scientific">Mesoplasma corruscae</name>
    <dbReference type="NCBI Taxonomy" id="216874"/>
    <lineage>
        <taxon>Bacteria</taxon>
        <taxon>Bacillati</taxon>
        <taxon>Mycoplasmatota</taxon>
        <taxon>Mollicutes</taxon>
        <taxon>Entomoplasmatales</taxon>
        <taxon>Entomoplasmataceae</taxon>
        <taxon>Mesoplasma</taxon>
    </lineage>
</organism>
<accession>A0A2S5RGU0</accession>
<keyword evidence="2" id="KW-0808">Transferase</keyword>
<dbReference type="PANTHER" id="PTHR11895:SF151">
    <property type="entry name" value="GLUTAMYL-TRNA(GLN) AMIDOTRANSFERASE SUBUNIT A"/>
    <property type="match status" value="1"/>
</dbReference>
<dbReference type="SUPFAM" id="SSF75304">
    <property type="entry name" value="Amidase signature (AS) enzymes"/>
    <property type="match status" value="1"/>
</dbReference>
<protein>
    <submittedName>
        <fullName evidence="2">Aspartyl/glutamyl-tRNA amidotransferase subunit A</fullName>
    </submittedName>
</protein>
<reference evidence="2 3" key="1">
    <citation type="submission" date="2017-11" db="EMBL/GenBank/DDBJ databases">
        <title>Genome sequence of Mesoplasma corruscae ELCA-2 (ATCC 49579).</title>
        <authorList>
            <person name="Lo W.-S."/>
            <person name="Kuo C.-H."/>
        </authorList>
    </citation>
    <scope>NUCLEOTIDE SEQUENCE [LARGE SCALE GENOMIC DNA]</scope>
    <source>
        <strain evidence="2 3">ELCA-2</strain>
    </source>
</reference>
<dbReference type="GO" id="GO:0016740">
    <property type="term" value="F:transferase activity"/>
    <property type="evidence" value="ECO:0007669"/>
    <property type="project" value="UniProtKB-KW"/>
</dbReference>
<dbReference type="PROSITE" id="PS00571">
    <property type="entry name" value="AMIDASES"/>
    <property type="match status" value="1"/>
</dbReference>
<dbReference type="InterPro" id="IPR000120">
    <property type="entry name" value="Amidase"/>
</dbReference>
<dbReference type="Gene3D" id="3.90.1300.10">
    <property type="entry name" value="Amidase signature (AS) domain"/>
    <property type="match status" value="1"/>
</dbReference>
<dbReference type="OrthoDB" id="9811471at2"/>
<evidence type="ECO:0000259" key="1">
    <source>
        <dbReference type="Pfam" id="PF01425"/>
    </source>
</evidence>
<dbReference type="InterPro" id="IPR023631">
    <property type="entry name" value="Amidase_dom"/>
</dbReference>
<gene>
    <name evidence="2" type="primary">gatA</name>
    <name evidence="2" type="ORF">MCORR_v1c01390</name>
</gene>
<dbReference type="Pfam" id="PF01425">
    <property type="entry name" value="Amidase"/>
    <property type="match status" value="1"/>
</dbReference>
<dbReference type="PANTHER" id="PTHR11895">
    <property type="entry name" value="TRANSAMIDASE"/>
    <property type="match status" value="1"/>
</dbReference>
<evidence type="ECO:0000313" key="3">
    <source>
        <dbReference type="Proteomes" id="UP000239785"/>
    </source>
</evidence>
<dbReference type="AlphaFoldDB" id="A0A2S5RGU0"/>
<dbReference type="InterPro" id="IPR036928">
    <property type="entry name" value="AS_sf"/>
</dbReference>
<proteinExistence type="predicted"/>
<dbReference type="InterPro" id="IPR020556">
    <property type="entry name" value="Amidase_CS"/>
</dbReference>
<evidence type="ECO:0000313" key="2">
    <source>
        <dbReference type="EMBL" id="PPE06511.1"/>
    </source>
</evidence>
<sequence>MKYNTLSIEQLHELLKNGKTTPSEIAKQLLFLCEQEKYSNAINFLNQEVLKEAELLELKQADNSLLFGIPYAAKDNISTKGIPTCASSNILKGYIPSFDATIISKLKDNQTLMLCKTALDELGMGGVGLYSSNGEIYNPYDSKRIVGGSSSGSAYLVAKGIVPFAIGTDTGDSIRKPASLNNIVGFKPSYGAISRYGLLPYSPSLDTIGFFTRNVNDIAILCDATFGYDKRDATSIVINESDFYKNINSIKRTKKYCYIKYVIEALPNELKEKYYSFFNQLKKQGYEVMEVDFPKELLLAVSPVYMMISYSESASTNANLDGIKFGARVDGDDYEAVIKNTRNAGFGEEVKKRFLIGSLNLNKDKQLLYLNQAKKVRRLIVEQMSKIFQQADILIVPPFYDIAPLVSDIKKPLTEEQEIITDILILANMNGSPSITIPFTKKAGMGIGINFITKPKSDLLCLQAAKVAENIIGIKNQIVGENYE</sequence>
<dbReference type="Proteomes" id="UP000239785">
    <property type="component" value="Unassembled WGS sequence"/>
</dbReference>
<feature type="domain" description="Amidase" evidence="1">
    <location>
        <begin position="36"/>
        <end position="462"/>
    </location>
</feature>